<evidence type="ECO:0000313" key="1">
    <source>
        <dbReference type="EMBL" id="PQQ12043.1"/>
    </source>
</evidence>
<dbReference type="Proteomes" id="UP000250321">
    <property type="component" value="Unassembled WGS sequence"/>
</dbReference>
<reference evidence="1 2" key="1">
    <citation type="submission" date="2018-02" db="EMBL/GenBank/DDBJ databases">
        <title>Draft genome of wild Prunus yedoensis var. nudiflora.</title>
        <authorList>
            <person name="Baek S."/>
            <person name="Kim J.-H."/>
            <person name="Choi K."/>
            <person name="Kim G.-B."/>
            <person name="Cho A."/>
            <person name="Jang H."/>
            <person name="Shin C.-H."/>
            <person name="Yu H.-J."/>
            <person name="Mun J.-H."/>
        </authorList>
    </citation>
    <scope>NUCLEOTIDE SEQUENCE [LARGE SCALE GENOMIC DNA]</scope>
    <source>
        <strain evidence="2">cv. Jeju island</strain>
        <tissue evidence="1">Leaf</tissue>
    </source>
</reference>
<protein>
    <submittedName>
        <fullName evidence="1">Uncharacterized protein</fullName>
    </submittedName>
</protein>
<dbReference type="EMBL" id="PJQY01000372">
    <property type="protein sequence ID" value="PQQ12043.1"/>
    <property type="molecule type" value="Genomic_DNA"/>
</dbReference>
<comment type="caution">
    <text evidence="1">The sequence shown here is derived from an EMBL/GenBank/DDBJ whole genome shotgun (WGS) entry which is preliminary data.</text>
</comment>
<name>A0A314YZZ2_PRUYE</name>
<organism evidence="1 2">
    <name type="scientific">Prunus yedoensis var. nudiflora</name>
    <dbReference type="NCBI Taxonomy" id="2094558"/>
    <lineage>
        <taxon>Eukaryota</taxon>
        <taxon>Viridiplantae</taxon>
        <taxon>Streptophyta</taxon>
        <taxon>Embryophyta</taxon>
        <taxon>Tracheophyta</taxon>
        <taxon>Spermatophyta</taxon>
        <taxon>Magnoliopsida</taxon>
        <taxon>eudicotyledons</taxon>
        <taxon>Gunneridae</taxon>
        <taxon>Pentapetalae</taxon>
        <taxon>rosids</taxon>
        <taxon>fabids</taxon>
        <taxon>Rosales</taxon>
        <taxon>Rosaceae</taxon>
        <taxon>Amygdaloideae</taxon>
        <taxon>Amygdaleae</taxon>
        <taxon>Prunus</taxon>
    </lineage>
</organism>
<evidence type="ECO:0000313" key="2">
    <source>
        <dbReference type="Proteomes" id="UP000250321"/>
    </source>
</evidence>
<dbReference type="OrthoDB" id="1137391at2759"/>
<accession>A0A314YZZ2</accession>
<gene>
    <name evidence="1" type="ORF">Pyn_01513</name>
</gene>
<dbReference type="AlphaFoldDB" id="A0A314YZZ2"/>
<keyword evidence="2" id="KW-1185">Reference proteome</keyword>
<sequence>MLEPLAIAQSRNGLSSSSLLCCLHRCQVHNSKLITSCGQAGIDRRAIQPAGSCFRPEPLLQGHYFNGTGLVLLALVSMHCSVRREDHHYQARGGRLQF</sequence>
<proteinExistence type="predicted"/>